<feature type="region of interest" description="Disordered" evidence="1">
    <location>
        <begin position="527"/>
        <end position="557"/>
    </location>
</feature>
<feature type="region of interest" description="Disordered" evidence="1">
    <location>
        <begin position="112"/>
        <end position="140"/>
    </location>
</feature>
<dbReference type="Proteomes" id="UP001285354">
    <property type="component" value="Unassembled WGS sequence"/>
</dbReference>
<evidence type="ECO:0000313" key="2">
    <source>
        <dbReference type="EMBL" id="KAK2624490.1"/>
    </source>
</evidence>
<feature type="compositionally biased region" description="Basic residues" evidence="1">
    <location>
        <begin position="112"/>
        <end position="127"/>
    </location>
</feature>
<keyword evidence="3" id="KW-1185">Reference proteome</keyword>
<dbReference type="AlphaFoldDB" id="A0AAD9SVK6"/>
<dbReference type="EMBL" id="JAUBYV010000010">
    <property type="protein sequence ID" value="KAK2624490.1"/>
    <property type="molecule type" value="Genomic_DNA"/>
</dbReference>
<reference evidence="2" key="1">
    <citation type="submission" date="2023-06" db="EMBL/GenBank/DDBJ databases">
        <title>Draft genome of Marssonina rosae.</title>
        <authorList>
            <person name="Cheng Q."/>
        </authorList>
    </citation>
    <scope>NUCLEOTIDE SEQUENCE</scope>
    <source>
        <strain evidence="2">R4</strain>
    </source>
</reference>
<dbReference type="GO" id="GO:0031047">
    <property type="term" value="P:regulatory ncRNA-mediated gene silencing"/>
    <property type="evidence" value="ECO:0007669"/>
    <property type="project" value="InterPro"/>
</dbReference>
<feature type="region of interest" description="Disordered" evidence="1">
    <location>
        <begin position="27"/>
        <end position="49"/>
    </location>
</feature>
<comment type="caution">
    <text evidence="2">The sequence shown here is derived from an EMBL/GenBank/DDBJ whole genome shotgun (WGS) entry which is preliminary data.</text>
</comment>
<gene>
    <name evidence="2" type="ORF">QTJ16_006440</name>
</gene>
<evidence type="ECO:0000256" key="1">
    <source>
        <dbReference type="SAM" id="MobiDB-lite"/>
    </source>
</evidence>
<dbReference type="InterPro" id="IPR018606">
    <property type="entry name" value="Arb1"/>
</dbReference>
<name>A0AAD9SVK6_9HELO</name>
<sequence length="571" mass="63129">MSSPPDGVSLSRAISQIDLNTALSAVQTQGAPGLQDTRKPLLSIRPKDASKKNVEHVEVAAIPSPDVEGIMTPPYNDSPAPPPCTPATPVNGVGKTAADAHKVQSVVAVAVPKKKKKKSSGKNKKPPHTGFEEFFADPPITPDEFDEERDLYDENRPFEDRIEACIQRYRARRKLDEFRSNVLTKYFMLGGVEATNKAFTGGLDKETVENSTSTEIAAITASDFVRTGTKSAKYYVGSADWVIDFEGVAKGFFSHRVPHMFPIETEKDAIAIANVIRNFLNYVLQHEVCPEYTLDVMAARAVCDLAEKELWAIRLLNWSLPGDFAIAASSLYGGRFKDIYLGSSDWVHDDPDSNEMMTLNQGFGDAKAERVFMTGIAFAGNDDLFVETSKGNVQIVNTESKFFEVATIQRADVQSVEAYAGITDHEGNAGNIKALGTIGYKMWEGPGSEEQDLTDEEMAAEKLARQSTVIEEFWLEDDILQHFFVGMKLEATVHELNIGIKFIDSYNGIFCSFYTALPNEKMVGWKDPVPNPRSPPTVDDPEVEERASEATMNNDLNTEEKEFAKEFACKK</sequence>
<dbReference type="GO" id="GO:0033167">
    <property type="term" value="C:ARC complex"/>
    <property type="evidence" value="ECO:0007669"/>
    <property type="project" value="InterPro"/>
</dbReference>
<protein>
    <submittedName>
        <fullName evidence="2">Uncharacterized protein</fullName>
    </submittedName>
</protein>
<dbReference type="Pfam" id="PF09692">
    <property type="entry name" value="Arb1"/>
    <property type="match status" value="1"/>
</dbReference>
<evidence type="ECO:0000313" key="3">
    <source>
        <dbReference type="Proteomes" id="UP001285354"/>
    </source>
</evidence>
<accession>A0AAD9SVK6</accession>
<organism evidence="2 3">
    <name type="scientific">Diplocarpon rosae</name>
    <dbReference type="NCBI Taxonomy" id="946125"/>
    <lineage>
        <taxon>Eukaryota</taxon>
        <taxon>Fungi</taxon>
        <taxon>Dikarya</taxon>
        <taxon>Ascomycota</taxon>
        <taxon>Pezizomycotina</taxon>
        <taxon>Leotiomycetes</taxon>
        <taxon>Helotiales</taxon>
        <taxon>Drepanopezizaceae</taxon>
        <taxon>Diplocarpon</taxon>
    </lineage>
</organism>
<proteinExistence type="predicted"/>